<organism evidence="2 3">
    <name type="scientific">Sclerotinia borealis (strain F-4128)</name>
    <dbReference type="NCBI Taxonomy" id="1432307"/>
    <lineage>
        <taxon>Eukaryota</taxon>
        <taxon>Fungi</taxon>
        <taxon>Dikarya</taxon>
        <taxon>Ascomycota</taxon>
        <taxon>Pezizomycotina</taxon>
        <taxon>Leotiomycetes</taxon>
        <taxon>Helotiales</taxon>
        <taxon>Sclerotiniaceae</taxon>
        <taxon>Sclerotinia</taxon>
    </lineage>
</organism>
<feature type="compositionally biased region" description="Polar residues" evidence="1">
    <location>
        <begin position="498"/>
        <end position="515"/>
    </location>
</feature>
<evidence type="ECO:0000313" key="2">
    <source>
        <dbReference type="EMBL" id="ESZ94504.1"/>
    </source>
</evidence>
<accession>W9CII8</accession>
<dbReference type="STRING" id="1432307.W9CII8"/>
<dbReference type="HOGENOM" id="CLU_410580_0_0_1"/>
<proteinExistence type="predicted"/>
<gene>
    <name evidence="2" type="ORF">SBOR_5117</name>
</gene>
<feature type="region of interest" description="Disordered" evidence="1">
    <location>
        <begin position="498"/>
        <end position="548"/>
    </location>
</feature>
<sequence>MKTPIKNRDRPMYNIYKALGFRGINGSELKKKLNTLELPVVRVKSSQQPEARRLAERFCEDNENTIALWPEHVDGNAPRLKKKAVSKLGLDSDHELLTIPRGCQSLRPRAQQLEDDYISSRSGASLNPAAEPLAVGQIRRSSMNELRDNIHVEDYFRHIRQIVSTDDKGVMRDFVSQQWLEEDTGASWTGQGSLEPDNYILRFMHEFMYYGTTPDLCVTKFLGLFHEDPSIKELGNYTRYNTLKGRLRDRVRKLAASLVVRRLLLRNRSTGIISRTKELDEAWERRNEIWSQPCKAIGETVPHSTRRRDSYKMHMSLAHNEPPILDRGSSSDPAKSKQPHRADLSTGFRQEQQQQQQEMHGLFTAMDEGEPDDQPLIGSRNLPGNQPLHLESSDFMIRENNLDERQRFSTYNQLPTSKDKGKGVDRGQNDPIEVSQHVANALQSNGTSQIRSFVQLIEDVLARNTLLISKLTLTHPISPRARAAAIKLELTPIPGTSYGSQFRNSTLPRQSSTGYGLNPRDSKPSPFLTPSPQPEAQAPIEEPSSEDDLPIATFTHNINFVLLGKQRFDFEHPLIFQINDLEDLSLSSFISVFAERTGIKEHKIDGLKFTILLGDNRSETVMKGDKRRWQQIVEIIGDLWKYSQVEWANNPKSKTKICKILTEKVIVNA</sequence>
<dbReference type="OrthoDB" id="3524448at2759"/>
<protein>
    <submittedName>
        <fullName evidence="2">Uncharacterized protein</fullName>
    </submittedName>
</protein>
<feature type="region of interest" description="Disordered" evidence="1">
    <location>
        <begin position="320"/>
        <end position="389"/>
    </location>
</feature>
<reference evidence="2 3" key="1">
    <citation type="journal article" date="2014" name="Genome Announc.">
        <title>Draft genome sequence of Sclerotinia borealis, a psychrophilic plant pathogenic fungus.</title>
        <authorList>
            <person name="Mardanov A.V."/>
            <person name="Beletsky A.V."/>
            <person name="Kadnikov V.V."/>
            <person name="Ignatov A.N."/>
            <person name="Ravin N.V."/>
        </authorList>
    </citation>
    <scope>NUCLEOTIDE SEQUENCE [LARGE SCALE GENOMIC DNA]</scope>
    <source>
        <strain evidence="3">F-4157</strain>
    </source>
</reference>
<evidence type="ECO:0000313" key="3">
    <source>
        <dbReference type="Proteomes" id="UP000019487"/>
    </source>
</evidence>
<dbReference type="EMBL" id="AYSA01000243">
    <property type="protein sequence ID" value="ESZ94504.1"/>
    <property type="molecule type" value="Genomic_DNA"/>
</dbReference>
<keyword evidence="3" id="KW-1185">Reference proteome</keyword>
<name>W9CII8_SCLBF</name>
<comment type="caution">
    <text evidence="2">The sequence shown here is derived from an EMBL/GenBank/DDBJ whole genome shotgun (WGS) entry which is preliminary data.</text>
</comment>
<dbReference type="AlphaFoldDB" id="W9CII8"/>
<evidence type="ECO:0000256" key="1">
    <source>
        <dbReference type="SAM" id="MobiDB-lite"/>
    </source>
</evidence>
<dbReference type="Proteomes" id="UP000019487">
    <property type="component" value="Unassembled WGS sequence"/>
</dbReference>